<name>A0A497EKU0_9CREN</name>
<organism evidence="1 2">
    <name type="scientific">Thermoproteota archaeon</name>
    <dbReference type="NCBI Taxonomy" id="2056631"/>
    <lineage>
        <taxon>Archaea</taxon>
        <taxon>Thermoproteota</taxon>
    </lineage>
</organism>
<comment type="caution">
    <text evidence="1">The sequence shown here is derived from an EMBL/GenBank/DDBJ whole genome shotgun (WGS) entry which is preliminary data.</text>
</comment>
<dbReference type="Gene3D" id="1.10.10.60">
    <property type="entry name" value="Homeodomain-like"/>
    <property type="match status" value="1"/>
</dbReference>
<reference evidence="1 2" key="1">
    <citation type="submission" date="2018-06" db="EMBL/GenBank/DDBJ databases">
        <title>Extensive metabolic versatility and redundancy in microbially diverse, dynamic hydrothermal sediments.</title>
        <authorList>
            <person name="Dombrowski N."/>
            <person name="Teske A."/>
            <person name="Baker B.J."/>
        </authorList>
    </citation>
    <scope>NUCLEOTIDE SEQUENCE [LARGE SCALE GENOMIC DNA]</scope>
    <source>
        <strain evidence="1">B66_G16</strain>
    </source>
</reference>
<evidence type="ECO:0000313" key="1">
    <source>
        <dbReference type="EMBL" id="RLE47699.1"/>
    </source>
</evidence>
<dbReference type="EMBL" id="QMQV01000111">
    <property type="protein sequence ID" value="RLE47699.1"/>
    <property type="molecule type" value="Genomic_DNA"/>
</dbReference>
<dbReference type="AlphaFoldDB" id="A0A497EKU0"/>
<dbReference type="Proteomes" id="UP000278475">
    <property type="component" value="Unassembled WGS sequence"/>
</dbReference>
<sequence length="77" mass="9101">MPRKPKVNTQKLISLIQENKNTYEIAQELNVTPPTVKYWIKKLSLAYTRKRTWKLVANPQFKQKLIQLFNEGRSLGE</sequence>
<gene>
    <name evidence="1" type="ORF">DRJ31_08485</name>
</gene>
<feature type="non-terminal residue" evidence="1">
    <location>
        <position position="77"/>
    </location>
</feature>
<evidence type="ECO:0000313" key="2">
    <source>
        <dbReference type="Proteomes" id="UP000278475"/>
    </source>
</evidence>
<protein>
    <submittedName>
        <fullName evidence="1">Uncharacterized protein</fullName>
    </submittedName>
</protein>
<proteinExistence type="predicted"/>
<accession>A0A497EKU0</accession>